<feature type="transmembrane region" description="Helical" evidence="1">
    <location>
        <begin position="47"/>
        <end position="66"/>
    </location>
</feature>
<keyword evidence="1" id="KW-1133">Transmembrane helix</keyword>
<feature type="transmembrane region" description="Helical" evidence="1">
    <location>
        <begin position="12"/>
        <end position="31"/>
    </location>
</feature>
<evidence type="ECO:0008006" key="4">
    <source>
        <dbReference type="Google" id="ProtNLM"/>
    </source>
</evidence>
<dbReference type="Proteomes" id="UP001389717">
    <property type="component" value="Unassembled WGS sequence"/>
</dbReference>
<dbReference type="EMBL" id="JBBYAF010000008">
    <property type="protein sequence ID" value="MEL3971826.1"/>
    <property type="molecule type" value="Genomic_DNA"/>
</dbReference>
<evidence type="ECO:0000313" key="2">
    <source>
        <dbReference type="EMBL" id="MEL3971826.1"/>
    </source>
</evidence>
<sequence>MADVFNQEFVVALIIAFSAYIILRGIAIFFGKAGKGYLENIEAPRKLYLQLIGVYYVVSGSLGLIIPKLEWKTEDIYFAIAYFAIVSVVFWVALDFFIKRDRKKQLQQN</sequence>
<gene>
    <name evidence="2" type="ORF">AAEO50_05970</name>
</gene>
<comment type="caution">
    <text evidence="2">The sequence shown here is derived from an EMBL/GenBank/DDBJ whole genome shotgun (WGS) entry which is preliminary data.</text>
</comment>
<organism evidence="2 3">
    <name type="scientific">Rossellomorea oryzaecorticis</name>
    <dbReference type="NCBI Taxonomy" id="1396505"/>
    <lineage>
        <taxon>Bacteria</taxon>
        <taxon>Bacillati</taxon>
        <taxon>Bacillota</taxon>
        <taxon>Bacilli</taxon>
        <taxon>Bacillales</taxon>
        <taxon>Bacillaceae</taxon>
        <taxon>Rossellomorea</taxon>
    </lineage>
</organism>
<keyword evidence="3" id="KW-1185">Reference proteome</keyword>
<evidence type="ECO:0000313" key="3">
    <source>
        <dbReference type="Proteomes" id="UP001389717"/>
    </source>
</evidence>
<protein>
    <recommendedName>
        <fullName evidence="4">DUF3784 domain-containing protein</fullName>
    </recommendedName>
</protein>
<reference evidence="2 3" key="1">
    <citation type="submission" date="2024-04" db="EMBL/GenBank/DDBJ databases">
        <title>Bacillus oryzaecorticis sp. nov., a moderately halophilic bacterium isolated from rice husks.</title>
        <authorList>
            <person name="Zhu H.-S."/>
        </authorList>
    </citation>
    <scope>NUCLEOTIDE SEQUENCE [LARGE SCALE GENOMIC DNA]</scope>
    <source>
        <strain evidence="2 3">ZC255</strain>
    </source>
</reference>
<accession>A0ABU9K7T9</accession>
<feature type="transmembrane region" description="Helical" evidence="1">
    <location>
        <begin position="78"/>
        <end position="98"/>
    </location>
</feature>
<evidence type="ECO:0000256" key="1">
    <source>
        <dbReference type="SAM" id="Phobius"/>
    </source>
</evidence>
<keyword evidence="1" id="KW-0812">Transmembrane</keyword>
<name>A0ABU9K7T9_9BACI</name>
<dbReference type="RefSeq" id="WP_341981515.1">
    <property type="nucleotide sequence ID" value="NZ_JBBYAF010000008.1"/>
</dbReference>
<keyword evidence="1" id="KW-0472">Membrane</keyword>
<proteinExistence type="predicted"/>